<evidence type="ECO:0000313" key="3">
    <source>
        <dbReference type="Proteomes" id="UP001476247"/>
    </source>
</evidence>
<accession>A0ABP9YDT4</accession>
<evidence type="ECO:0000259" key="1">
    <source>
        <dbReference type="PROSITE" id="PS00028"/>
    </source>
</evidence>
<proteinExistence type="predicted"/>
<dbReference type="PROSITE" id="PS00028">
    <property type="entry name" value="ZINC_FINGER_C2H2_1"/>
    <property type="match status" value="1"/>
</dbReference>
<dbReference type="EMBL" id="BAABUJ010000038">
    <property type="protein sequence ID" value="GAA5804758.1"/>
    <property type="molecule type" value="Genomic_DNA"/>
</dbReference>
<gene>
    <name evidence="2" type="ORF">HPULCUR_010265</name>
</gene>
<organism evidence="2 3">
    <name type="scientific">Helicostylum pulchrum</name>
    <dbReference type="NCBI Taxonomy" id="562976"/>
    <lineage>
        <taxon>Eukaryota</taxon>
        <taxon>Fungi</taxon>
        <taxon>Fungi incertae sedis</taxon>
        <taxon>Mucoromycota</taxon>
        <taxon>Mucoromycotina</taxon>
        <taxon>Mucoromycetes</taxon>
        <taxon>Mucorales</taxon>
        <taxon>Mucorineae</taxon>
        <taxon>Mucoraceae</taxon>
        <taxon>Helicostylum</taxon>
    </lineage>
</organism>
<reference evidence="2 3" key="1">
    <citation type="submission" date="2024-04" db="EMBL/GenBank/DDBJ databases">
        <title>genome sequences of Mucor flavus KT1a and Helicostylum pulchrum KT1b strains isolation_sourced from the surface of a dry-aged beef.</title>
        <authorList>
            <person name="Toyotome T."/>
            <person name="Hosono M."/>
            <person name="Torimaru M."/>
            <person name="Fukuda K."/>
            <person name="Mikami N."/>
        </authorList>
    </citation>
    <scope>NUCLEOTIDE SEQUENCE [LARGE SCALE GENOMIC DNA]</scope>
    <source>
        <strain evidence="2 3">KT1b</strain>
    </source>
</reference>
<dbReference type="Proteomes" id="UP001476247">
    <property type="component" value="Unassembled WGS sequence"/>
</dbReference>
<sequence>MQQKTDEDVKSVVFNQNMKRGTTEQIASIKQENEDTKESLKCALYSPVKLEAPSLEINKYESFKLHKMILPNVYSEPDNFDSKSLYCKSLTYYRTHLFKYHRIKSGPTESSTRVNRNGLPVIDEINNHCTACDRTYANRITYKSHLYGIHGITLPRLKRTALKINRDIIPDMNDKKNHCAS</sequence>
<comment type="caution">
    <text evidence="2">The sequence shown here is derived from an EMBL/GenBank/DDBJ whole genome shotgun (WGS) entry which is preliminary data.</text>
</comment>
<dbReference type="InterPro" id="IPR013087">
    <property type="entry name" value="Znf_C2H2_type"/>
</dbReference>
<protein>
    <recommendedName>
        <fullName evidence="1">C2H2-type domain-containing protein</fullName>
    </recommendedName>
</protein>
<feature type="domain" description="C2H2-type" evidence="1">
    <location>
        <begin position="129"/>
        <end position="150"/>
    </location>
</feature>
<keyword evidence="3" id="KW-1185">Reference proteome</keyword>
<name>A0ABP9YDT4_9FUNG</name>
<dbReference type="Pfam" id="PF12874">
    <property type="entry name" value="zf-met"/>
    <property type="match status" value="1"/>
</dbReference>
<evidence type="ECO:0000313" key="2">
    <source>
        <dbReference type="EMBL" id="GAA5804758.1"/>
    </source>
</evidence>